<comment type="caution">
    <text evidence="2">The sequence shown here is derived from an EMBL/GenBank/DDBJ whole genome shotgun (WGS) entry which is preliminary data.</text>
</comment>
<evidence type="ECO:0000259" key="1">
    <source>
        <dbReference type="Pfam" id="PF08349"/>
    </source>
</evidence>
<evidence type="ECO:0000313" key="2">
    <source>
        <dbReference type="EMBL" id="RAU17681.1"/>
    </source>
</evidence>
<organism evidence="2 3">
    <name type="scientific">Nitrincola tibetensis</name>
    <dbReference type="NCBI Taxonomy" id="2219697"/>
    <lineage>
        <taxon>Bacteria</taxon>
        <taxon>Pseudomonadati</taxon>
        <taxon>Pseudomonadota</taxon>
        <taxon>Gammaproteobacteria</taxon>
        <taxon>Oceanospirillales</taxon>
        <taxon>Oceanospirillaceae</taxon>
        <taxon>Nitrincola</taxon>
    </lineage>
</organism>
<dbReference type="Pfam" id="PF08349">
    <property type="entry name" value="DUF1722"/>
    <property type="match status" value="1"/>
</dbReference>
<dbReference type="PANTHER" id="PTHR30087:SF0">
    <property type="entry name" value="INNER MEMBRANE PROTEIN"/>
    <property type="match status" value="1"/>
</dbReference>
<protein>
    <recommendedName>
        <fullName evidence="1">DUF1722 domain-containing protein</fullName>
    </recommendedName>
</protein>
<sequence>MSQFNPDIIQIGISACLLGEKVRYDGGHKASQYCMQELSQVFSYVPVCPEMAIGLSTPRPTIRLVQEESGVRLLASDKSFDVTDAMQAFSEERVAALDYLSGYIVCAKSPSCGMERVRVYDGRTGYSSKSGIGLYTANLQRVYPYLPVEEDGRLHDLVLKENFITRVFANHAWKTLKHEGITRQSLVAFHTRYKFLLLAHHQAHYRELGRYVANFSDDIEQDAQQYYQLFMQALMHPATRKNHTNVLQHIQGFFSDRLTAKQKQELTDSIAKYNQGLLPLLVPITLIRHYLNEFDEEYIAQQVYLNPHPQALKLHYGY</sequence>
<dbReference type="InterPro" id="IPR017087">
    <property type="entry name" value="UCP037004"/>
</dbReference>
<gene>
    <name evidence="2" type="ORF">DN062_11820</name>
</gene>
<dbReference type="PIRSF" id="PIRSF037004">
    <property type="entry name" value="UCP037004"/>
    <property type="match status" value="1"/>
</dbReference>
<accession>A0A364NKW2</accession>
<dbReference type="InterPro" id="IPR013560">
    <property type="entry name" value="DUF1722"/>
</dbReference>
<proteinExistence type="predicted"/>
<evidence type="ECO:0000313" key="3">
    <source>
        <dbReference type="Proteomes" id="UP000250744"/>
    </source>
</evidence>
<dbReference type="EMBL" id="QKRX01000008">
    <property type="protein sequence ID" value="RAU17681.1"/>
    <property type="molecule type" value="Genomic_DNA"/>
</dbReference>
<feature type="domain" description="DUF1722" evidence="1">
    <location>
        <begin position="194"/>
        <end position="309"/>
    </location>
</feature>
<keyword evidence="3" id="KW-1185">Reference proteome</keyword>
<dbReference type="Proteomes" id="UP000250744">
    <property type="component" value="Unassembled WGS sequence"/>
</dbReference>
<dbReference type="Pfam" id="PF04463">
    <property type="entry name" value="2-thiour_desulf"/>
    <property type="match status" value="1"/>
</dbReference>
<dbReference type="AlphaFoldDB" id="A0A364NKW2"/>
<dbReference type="InterPro" id="IPR007553">
    <property type="entry name" value="2-thiour_desulf"/>
</dbReference>
<dbReference type="OrthoDB" id="495783at2"/>
<dbReference type="RefSeq" id="WP_112159529.1">
    <property type="nucleotide sequence ID" value="NZ_QKRX01000008.1"/>
</dbReference>
<name>A0A364NKW2_9GAMM</name>
<dbReference type="PANTHER" id="PTHR30087">
    <property type="entry name" value="INNER MEMBRANE PROTEIN"/>
    <property type="match status" value="1"/>
</dbReference>
<reference evidence="2 3" key="1">
    <citation type="submission" date="2018-06" db="EMBL/GenBank/DDBJ databases">
        <title>Nitrincola tibetense sp. nov., isolated from Lake XuguoCo on Tibetan Plateau.</title>
        <authorList>
            <person name="Xing P."/>
        </authorList>
    </citation>
    <scope>NUCLEOTIDE SEQUENCE [LARGE SCALE GENOMIC DNA]</scope>
    <source>
        <strain evidence="3">xg18</strain>
    </source>
</reference>